<accession>A0A1T4P700</accession>
<evidence type="ECO:0000313" key="2">
    <source>
        <dbReference type="EMBL" id="SJZ86986.1"/>
    </source>
</evidence>
<dbReference type="Proteomes" id="UP000243297">
    <property type="component" value="Unassembled WGS sequence"/>
</dbReference>
<keyword evidence="1" id="KW-0472">Membrane</keyword>
<dbReference type="EMBL" id="FUWY01000005">
    <property type="protein sequence ID" value="SJZ86986.1"/>
    <property type="molecule type" value="Genomic_DNA"/>
</dbReference>
<keyword evidence="1" id="KW-0812">Transmembrane</keyword>
<organism evidence="2 3">
    <name type="scientific">Anaerorhabdus furcosa</name>
    <dbReference type="NCBI Taxonomy" id="118967"/>
    <lineage>
        <taxon>Bacteria</taxon>
        <taxon>Bacillati</taxon>
        <taxon>Bacillota</taxon>
        <taxon>Erysipelotrichia</taxon>
        <taxon>Erysipelotrichales</taxon>
        <taxon>Erysipelotrichaceae</taxon>
        <taxon>Anaerorhabdus</taxon>
    </lineage>
</organism>
<dbReference type="AlphaFoldDB" id="A0A1T4P700"/>
<dbReference type="STRING" id="118967.SAMN02745191_1901"/>
<gene>
    <name evidence="2" type="ORF">SAMN02745191_1901</name>
</gene>
<reference evidence="3" key="1">
    <citation type="submission" date="2017-02" db="EMBL/GenBank/DDBJ databases">
        <authorList>
            <person name="Varghese N."/>
            <person name="Submissions S."/>
        </authorList>
    </citation>
    <scope>NUCLEOTIDE SEQUENCE [LARGE SCALE GENOMIC DNA]</scope>
    <source>
        <strain evidence="3">ATCC 25662</strain>
    </source>
</reference>
<proteinExistence type="predicted"/>
<feature type="transmembrane region" description="Helical" evidence="1">
    <location>
        <begin position="12"/>
        <end position="32"/>
    </location>
</feature>
<protein>
    <recommendedName>
        <fullName evidence="4">DUF948 domain-containing protein</fullName>
    </recommendedName>
</protein>
<evidence type="ECO:0008006" key="4">
    <source>
        <dbReference type="Google" id="ProtNLM"/>
    </source>
</evidence>
<keyword evidence="3" id="KW-1185">Reference proteome</keyword>
<dbReference type="RefSeq" id="WP_078712306.1">
    <property type="nucleotide sequence ID" value="NZ_FUWY01000005.1"/>
</dbReference>
<keyword evidence="1" id="KW-1133">Transmembrane helix</keyword>
<sequence length="127" mass="14091">MNEFIEAAQNLSVQLLPVLGIIVLIFLCVLLVKLINFVKTLDGSVKDLSGTMKLVDKSIEKVQVPLDTAVKLSHTVDEVHDKSYAAVKQAGEYVSENMGVVKNYINEKLNKKTGNQEVKEDDDIVNF</sequence>
<evidence type="ECO:0000313" key="3">
    <source>
        <dbReference type="Proteomes" id="UP000243297"/>
    </source>
</evidence>
<evidence type="ECO:0000256" key="1">
    <source>
        <dbReference type="SAM" id="Phobius"/>
    </source>
</evidence>
<name>A0A1T4P700_9FIRM</name>